<dbReference type="CDD" id="cd00009">
    <property type="entry name" value="AAA"/>
    <property type="match status" value="1"/>
</dbReference>
<gene>
    <name evidence="2" type="ORF">COS99_06660</name>
</gene>
<dbReference type="SUPFAM" id="SSF52540">
    <property type="entry name" value="P-loop containing nucleoside triphosphate hydrolases"/>
    <property type="match status" value="1"/>
</dbReference>
<dbReference type="Pfam" id="PF13401">
    <property type="entry name" value="AAA_22"/>
    <property type="match status" value="1"/>
</dbReference>
<comment type="caution">
    <text evidence="2">The sequence shown here is derived from an EMBL/GenBank/DDBJ whole genome shotgun (WGS) entry which is preliminary data.</text>
</comment>
<dbReference type="EMBL" id="PEWV01000067">
    <property type="protein sequence ID" value="PIU41210.1"/>
    <property type="molecule type" value="Genomic_DNA"/>
</dbReference>
<evidence type="ECO:0000259" key="1">
    <source>
        <dbReference type="SMART" id="SM00382"/>
    </source>
</evidence>
<feature type="domain" description="AAA+ ATPase" evidence="1">
    <location>
        <begin position="43"/>
        <end position="195"/>
    </location>
</feature>
<dbReference type="PANTHER" id="PTHR35894:SF1">
    <property type="entry name" value="PHOSPHORIBULOKINASE _ URIDINE KINASE FAMILY"/>
    <property type="match status" value="1"/>
</dbReference>
<evidence type="ECO:0000313" key="2">
    <source>
        <dbReference type="EMBL" id="PIU41210.1"/>
    </source>
</evidence>
<dbReference type="Gene3D" id="3.40.50.300">
    <property type="entry name" value="P-loop containing nucleotide triphosphate hydrolases"/>
    <property type="match status" value="1"/>
</dbReference>
<dbReference type="GO" id="GO:0016887">
    <property type="term" value="F:ATP hydrolysis activity"/>
    <property type="evidence" value="ECO:0007669"/>
    <property type="project" value="InterPro"/>
</dbReference>
<dbReference type="SMART" id="SM00382">
    <property type="entry name" value="AAA"/>
    <property type="match status" value="1"/>
</dbReference>
<dbReference type="InterPro" id="IPR049945">
    <property type="entry name" value="AAA_22"/>
</dbReference>
<dbReference type="AlphaFoldDB" id="A0A2J0KXR5"/>
<dbReference type="InterPro" id="IPR027417">
    <property type="entry name" value="P-loop_NTPase"/>
</dbReference>
<dbReference type="Proteomes" id="UP000230052">
    <property type="component" value="Unassembled WGS sequence"/>
</dbReference>
<proteinExistence type="predicted"/>
<reference evidence="2 3" key="1">
    <citation type="submission" date="2017-09" db="EMBL/GenBank/DDBJ databases">
        <title>Depth-based differentiation of microbial function through sediment-hosted aquifers and enrichment of novel symbionts in the deep terrestrial subsurface.</title>
        <authorList>
            <person name="Probst A.J."/>
            <person name="Ladd B."/>
            <person name="Jarett J.K."/>
            <person name="Geller-Mcgrath D.E."/>
            <person name="Sieber C.M."/>
            <person name="Emerson J.B."/>
            <person name="Anantharaman K."/>
            <person name="Thomas B.C."/>
            <person name="Malmstrom R."/>
            <person name="Stieglmeier M."/>
            <person name="Klingl A."/>
            <person name="Woyke T."/>
            <person name="Ryan C.M."/>
            <person name="Banfield J.F."/>
        </authorList>
    </citation>
    <scope>NUCLEOTIDE SEQUENCE [LARGE SCALE GENOMIC DNA]</scope>
    <source>
        <strain evidence="2">CG07_land_8_20_14_0_80_42_15</strain>
    </source>
</reference>
<dbReference type="InterPro" id="IPR052026">
    <property type="entry name" value="ExeA_AAA_ATPase_DNA-bind"/>
</dbReference>
<accession>A0A2J0KXR5</accession>
<dbReference type="PANTHER" id="PTHR35894">
    <property type="entry name" value="GENERAL SECRETION PATHWAY PROTEIN A-RELATED"/>
    <property type="match status" value="1"/>
</dbReference>
<sequence length="272" mass="31761">MGYYEILKLKKEPFSTSPDPDFFYESSPHKTALTRLEINIRLRRGLNLILGDVGTGKTTLLRTLLQNLGQDEEFILHMILDPTYQSEFQFLSSLVKIFGINPNFRSTMDYKEEIEKYLFRNGVDLNKTIVLFIDEAQKLTPANIELLRTLMNYETNDYKLLQLVLMAQMEILPKIKRIRNFIDRVSLKYIINPLDRSETKSLIEFRLRQAGFNSGRVLFTDDAVDMVYEASQGYPRRIALICHNALEQIVMHDKDKVDKDIIGKIIEREKDI</sequence>
<dbReference type="InterPro" id="IPR003593">
    <property type="entry name" value="AAA+_ATPase"/>
</dbReference>
<organism evidence="2 3">
    <name type="scientific">Candidatus Aquitaenariimonas noxiae</name>
    <dbReference type="NCBI Taxonomy" id="1974741"/>
    <lineage>
        <taxon>Bacteria</taxon>
        <taxon>Pseudomonadati</taxon>
        <taxon>Candidatus Omnitrophota</taxon>
        <taxon>Candidatus Aquitaenariimonas</taxon>
    </lineage>
</organism>
<protein>
    <submittedName>
        <fullName evidence="2">Transposase</fullName>
    </submittedName>
</protein>
<name>A0A2J0KXR5_9BACT</name>
<evidence type="ECO:0000313" key="3">
    <source>
        <dbReference type="Proteomes" id="UP000230052"/>
    </source>
</evidence>